<evidence type="ECO:0000259" key="1">
    <source>
        <dbReference type="Pfam" id="PF01243"/>
    </source>
</evidence>
<dbReference type="AlphaFoldDB" id="A0A382A241"/>
<proteinExistence type="predicted"/>
<dbReference type="InterPro" id="IPR012349">
    <property type="entry name" value="Split_barrel_FMN-bd"/>
</dbReference>
<organism evidence="2">
    <name type="scientific">marine metagenome</name>
    <dbReference type="NCBI Taxonomy" id="408172"/>
    <lineage>
        <taxon>unclassified sequences</taxon>
        <taxon>metagenomes</taxon>
        <taxon>ecological metagenomes</taxon>
    </lineage>
</organism>
<dbReference type="PANTHER" id="PTHR40660:SF1">
    <property type="entry name" value="5'-PHOSPHATE OXIDASE PUTATIVE DOMAIN-CONTAINING PROTEIN-RELATED"/>
    <property type="match status" value="1"/>
</dbReference>
<dbReference type="Gene3D" id="2.30.110.10">
    <property type="entry name" value="Electron Transport, Fmn-binding Protein, Chain A"/>
    <property type="match status" value="1"/>
</dbReference>
<accession>A0A382A241</accession>
<reference evidence="2" key="1">
    <citation type="submission" date="2018-05" db="EMBL/GenBank/DDBJ databases">
        <authorList>
            <person name="Lanie J.A."/>
            <person name="Ng W.-L."/>
            <person name="Kazmierczak K.M."/>
            <person name="Andrzejewski T.M."/>
            <person name="Davidsen T.M."/>
            <person name="Wayne K.J."/>
            <person name="Tettelin H."/>
            <person name="Glass J.I."/>
            <person name="Rusch D."/>
            <person name="Podicherti R."/>
            <person name="Tsui H.-C.T."/>
            <person name="Winkler M.E."/>
        </authorList>
    </citation>
    <scope>NUCLEOTIDE SEQUENCE</scope>
</reference>
<dbReference type="EMBL" id="UINC01023450">
    <property type="protein sequence ID" value="SVA95137.1"/>
    <property type="molecule type" value="Genomic_DNA"/>
</dbReference>
<dbReference type="SUPFAM" id="SSF50475">
    <property type="entry name" value="FMN-binding split barrel"/>
    <property type="match status" value="1"/>
</dbReference>
<gene>
    <name evidence="2" type="ORF">METZ01_LOCUS147991</name>
</gene>
<dbReference type="Pfam" id="PF01243">
    <property type="entry name" value="PNPOx_N"/>
    <property type="match status" value="1"/>
</dbReference>
<feature type="domain" description="Pyridoxamine 5'-phosphate oxidase N-terminal" evidence="1">
    <location>
        <begin position="4"/>
        <end position="103"/>
    </location>
</feature>
<dbReference type="PANTHER" id="PTHR40660">
    <property type="entry name" value="5'-PHOSPHATE OXIDASE PUTATIVE DOMAIN-CONTAINING PROTEIN-RELATED"/>
    <property type="match status" value="1"/>
</dbReference>
<sequence length="164" mass="17771">MSVLTEDMKRVVREQRLGYIATVCPDGTPNLSPKATMKVWDDDHLVFADLASPGTIANLKQNPAIEINMVDPFLRKGYRFKGTAEVIGSGPDFDKVMTLFADRQAGVNAQIRGFVMMAVTRALPVISPGYVGGVTESQMLAQWEDYYASVNATPPASSASPTIS</sequence>
<evidence type="ECO:0000313" key="2">
    <source>
        <dbReference type="EMBL" id="SVA95137.1"/>
    </source>
</evidence>
<protein>
    <recommendedName>
        <fullName evidence="1">Pyridoxamine 5'-phosphate oxidase N-terminal domain-containing protein</fullName>
    </recommendedName>
</protein>
<dbReference type="InterPro" id="IPR011576">
    <property type="entry name" value="Pyridox_Oxase_N"/>
</dbReference>
<name>A0A382A241_9ZZZZ</name>